<organism evidence="1 2">
    <name type="scientific">Thermodesulfitimonas autotrophica</name>
    <dbReference type="NCBI Taxonomy" id="1894989"/>
    <lineage>
        <taxon>Bacteria</taxon>
        <taxon>Bacillati</taxon>
        <taxon>Bacillota</taxon>
        <taxon>Clostridia</taxon>
        <taxon>Thermoanaerobacterales</taxon>
        <taxon>Thermoanaerobacteraceae</taxon>
        <taxon>Thermodesulfitimonas</taxon>
    </lineage>
</organism>
<evidence type="ECO:0000313" key="2">
    <source>
        <dbReference type="Proteomes" id="UP000282654"/>
    </source>
</evidence>
<reference evidence="1 2" key="1">
    <citation type="submission" date="2018-11" db="EMBL/GenBank/DDBJ databases">
        <title>Genomic Encyclopedia of Type Strains, Phase IV (KMG-IV): sequencing the most valuable type-strain genomes for metagenomic binning, comparative biology and taxonomic classification.</title>
        <authorList>
            <person name="Goeker M."/>
        </authorList>
    </citation>
    <scope>NUCLEOTIDE SEQUENCE [LARGE SCALE GENOMIC DNA]</scope>
    <source>
        <strain evidence="1 2">DSM 102936</strain>
    </source>
</reference>
<keyword evidence="2" id="KW-1185">Reference proteome</keyword>
<dbReference type="RefSeq" id="WP_170157667.1">
    <property type="nucleotide sequence ID" value="NZ_RKRE01000001.1"/>
</dbReference>
<name>A0A3N5BUN1_9THEO</name>
<comment type="caution">
    <text evidence="1">The sequence shown here is derived from an EMBL/GenBank/DDBJ whole genome shotgun (WGS) entry which is preliminary data.</text>
</comment>
<proteinExistence type="predicted"/>
<evidence type="ECO:0000313" key="1">
    <source>
        <dbReference type="EMBL" id="RPF49595.1"/>
    </source>
</evidence>
<sequence>MDIKTEVLKSLCEMIRKCAADFAEKIEKDPNYDSWQEIALIKELSDALYNIRLSCG</sequence>
<dbReference type="EMBL" id="RKRE01000001">
    <property type="protein sequence ID" value="RPF49595.1"/>
    <property type="molecule type" value="Genomic_DNA"/>
</dbReference>
<accession>A0A3N5BUN1</accession>
<dbReference type="Proteomes" id="UP000282654">
    <property type="component" value="Unassembled WGS sequence"/>
</dbReference>
<protein>
    <submittedName>
        <fullName evidence="1">Uncharacterized protein</fullName>
    </submittedName>
</protein>
<dbReference type="AlphaFoldDB" id="A0A3N5BUN1"/>
<gene>
    <name evidence="1" type="ORF">EDD75_0413</name>
</gene>